<dbReference type="Pfam" id="PF01142">
    <property type="entry name" value="TruD"/>
    <property type="match status" value="2"/>
</dbReference>
<gene>
    <name evidence="4" type="primary">truD</name>
    <name evidence="6" type="ORF">CWI84_05995</name>
</gene>
<dbReference type="RefSeq" id="WP_126841669.1">
    <property type="nucleotide sequence ID" value="NZ_PIQH01000004.1"/>
</dbReference>
<dbReference type="PROSITE" id="PS01268">
    <property type="entry name" value="UPF0024"/>
    <property type="match status" value="1"/>
</dbReference>
<dbReference type="GO" id="GO:0160150">
    <property type="term" value="F:tRNA pseudouridine(13) synthase activity"/>
    <property type="evidence" value="ECO:0007669"/>
    <property type="project" value="UniProtKB-EC"/>
</dbReference>
<evidence type="ECO:0000256" key="2">
    <source>
        <dbReference type="ARBA" id="ARBA00022694"/>
    </source>
</evidence>
<dbReference type="PANTHER" id="PTHR47811">
    <property type="entry name" value="TRNA PSEUDOURIDINE SYNTHASE D"/>
    <property type="match status" value="1"/>
</dbReference>
<reference evidence="6 7" key="1">
    <citation type="journal article" date="2011" name="Front. Microbiol.">
        <title>Genomic signatures of strain selection and enhancement in Bacillus atrophaeus var. globigii, a historical biowarfare simulant.</title>
        <authorList>
            <person name="Gibbons H.S."/>
            <person name="Broomall S.M."/>
            <person name="McNew L.A."/>
            <person name="Daligault H."/>
            <person name="Chapman C."/>
            <person name="Bruce D."/>
            <person name="Karavis M."/>
            <person name="Krepps M."/>
            <person name="McGregor P.A."/>
            <person name="Hong C."/>
            <person name="Park K.H."/>
            <person name="Akmal A."/>
            <person name="Feldman A."/>
            <person name="Lin J.S."/>
            <person name="Chang W.E."/>
            <person name="Higgs B.W."/>
            <person name="Demirev P."/>
            <person name="Lindquist J."/>
            <person name="Liem A."/>
            <person name="Fochler E."/>
            <person name="Read T.D."/>
            <person name="Tapia R."/>
            <person name="Johnson S."/>
            <person name="Bishop-Lilly K.A."/>
            <person name="Detter C."/>
            <person name="Han C."/>
            <person name="Sozhamannan S."/>
            <person name="Rosenzweig C.N."/>
            <person name="Skowronski E.W."/>
        </authorList>
    </citation>
    <scope>NUCLEOTIDE SEQUENCE [LARGE SCALE GENOMIC DNA]</scope>
    <source>
        <strain evidence="6 7">CC-PW-9</strain>
    </source>
</reference>
<dbReference type="InterPro" id="IPR050170">
    <property type="entry name" value="TruD_pseudoU_synthase"/>
</dbReference>
<dbReference type="InterPro" id="IPR042214">
    <property type="entry name" value="TruD_catalytic"/>
</dbReference>
<dbReference type="PROSITE" id="PS50984">
    <property type="entry name" value="TRUD"/>
    <property type="match status" value="1"/>
</dbReference>
<dbReference type="PANTHER" id="PTHR47811:SF1">
    <property type="entry name" value="TRNA PSEUDOURIDINE SYNTHASE D"/>
    <property type="match status" value="1"/>
</dbReference>
<dbReference type="InterPro" id="IPR020119">
    <property type="entry name" value="PsdUridine_synth_TruD_CS"/>
</dbReference>
<evidence type="ECO:0000313" key="7">
    <source>
        <dbReference type="Proteomes" id="UP000287996"/>
    </source>
</evidence>
<feature type="active site" description="Nucleophile" evidence="4">
    <location>
        <position position="77"/>
    </location>
</feature>
<comment type="catalytic activity">
    <reaction evidence="4">
        <text>uridine(13) in tRNA = pseudouridine(13) in tRNA</text>
        <dbReference type="Rhea" id="RHEA:42540"/>
        <dbReference type="Rhea" id="RHEA-COMP:10105"/>
        <dbReference type="Rhea" id="RHEA-COMP:10106"/>
        <dbReference type="ChEBI" id="CHEBI:65314"/>
        <dbReference type="ChEBI" id="CHEBI:65315"/>
        <dbReference type="EC" id="5.4.99.27"/>
    </reaction>
</comment>
<dbReference type="GO" id="GO:0005829">
    <property type="term" value="C:cytosol"/>
    <property type="evidence" value="ECO:0007669"/>
    <property type="project" value="TreeGrafter"/>
</dbReference>
<dbReference type="Proteomes" id="UP000287996">
    <property type="component" value="Unassembled WGS sequence"/>
</dbReference>
<protein>
    <recommendedName>
        <fullName evidence="4">tRNA pseudouridine synthase D</fullName>
        <ecNumber evidence="4">5.4.99.27</ecNumber>
    </recommendedName>
    <alternativeName>
        <fullName evidence="4">tRNA pseudouridine(13) synthase</fullName>
    </alternativeName>
    <alternativeName>
        <fullName evidence="4">tRNA pseudouridylate synthase D</fullName>
    </alternativeName>
    <alternativeName>
        <fullName evidence="4">tRNA-uridine isomerase D</fullName>
    </alternativeName>
</protein>
<evidence type="ECO:0000313" key="6">
    <source>
        <dbReference type="EMBL" id="RUO80609.1"/>
    </source>
</evidence>
<evidence type="ECO:0000256" key="4">
    <source>
        <dbReference type="HAMAP-Rule" id="MF_01082"/>
    </source>
</evidence>
<evidence type="ECO:0000256" key="3">
    <source>
        <dbReference type="ARBA" id="ARBA00023235"/>
    </source>
</evidence>
<dbReference type="Gene3D" id="3.30.2350.20">
    <property type="entry name" value="TruD, catalytic domain"/>
    <property type="match status" value="1"/>
</dbReference>
<accession>A0A432ZRU1</accession>
<name>A0A432ZRU1_9GAMM</name>
<keyword evidence="2 4" id="KW-0819">tRNA processing</keyword>
<dbReference type="SUPFAM" id="SSF55120">
    <property type="entry name" value="Pseudouridine synthase"/>
    <property type="match status" value="1"/>
</dbReference>
<dbReference type="Gene3D" id="3.30.2340.10">
    <property type="entry name" value="TruD, insertion domain"/>
    <property type="match status" value="1"/>
</dbReference>
<sequence>MKVWPRASNAALVQATFKQQPEDFQVIEQLDVADEGAGEHQWLWIRKRGANTRYVAEQLAKFAGVSARQVSFSGMKDRQALTWQWFSIQLPGQPLLDWQGLQHSEFAVEQAIQRSKKLPTGLHKANTFVIRLRDVAAPEAFVERATAVAQQGVPNYFGEQRFGHGGNNFQRASDWLLNGQKRIKKAQRSLWLSTIRSYLFNDVVAARLGLGTNTLLAGDCVRLAGSRSQFSVEQWGAEEQARLAAGDIALTAPLPGSGSWGSDAEALAFEQQALEPHKALLEGLADAGVRADRRVLWLRPEAFTATAEGSDVVLTFRLPSGAFATTFLDELITTENNQHDEHTTE</sequence>
<comment type="function">
    <text evidence="4">Responsible for synthesis of pseudouridine from uracil-13 in transfer RNAs.</text>
</comment>
<dbReference type="HAMAP" id="MF_01082">
    <property type="entry name" value="TruD"/>
    <property type="match status" value="1"/>
</dbReference>
<keyword evidence="3 4" id="KW-0413">Isomerase</keyword>
<dbReference type="GO" id="GO:0031119">
    <property type="term" value="P:tRNA pseudouridine synthesis"/>
    <property type="evidence" value="ECO:0007669"/>
    <property type="project" value="UniProtKB-UniRule"/>
</dbReference>
<dbReference type="OrthoDB" id="1550679at2"/>
<dbReference type="GO" id="GO:0003723">
    <property type="term" value="F:RNA binding"/>
    <property type="evidence" value="ECO:0007669"/>
    <property type="project" value="InterPro"/>
</dbReference>
<comment type="similarity">
    <text evidence="1 4">Belongs to the pseudouridine synthase TruD family.</text>
</comment>
<dbReference type="InterPro" id="IPR011760">
    <property type="entry name" value="PsdUridine_synth_TruD_insert"/>
</dbReference>
<evidence type="ECO:0000256" key="1">
    <source>
        <dbReference type="ARBA" id="ARBA00007953"/>
    </source>
</evidence>
<evidence type="ECO:0000259" key="5">
    <source>
        <dbReference type="PROSITE" id="PS50984"/>
    </source>
</evidence>
<organism evidence="6 7">
    <name type="scientific">Idiomarina tyrosinivorans</name>
    <dbReference type="NCBI Taxonomy" id="1445662"/>
    <lineage>
        <taxon>Bacteria</taxon>
        <taxon>Pseudomonadati</taxon>
        <taxon>Pseudomonadota</taxon>
        <taxon>Gammaproteobacteria</taxon>
        <taxon>Alteromonadales</taxon>
        <taxon>Idiomarinaceae</taxon>
        <taxon>Idiomarina</taxon>
    </lineage>
</organism>
<dbReference type="AlphaFoldDB" id="A0A432ZRU1"/>
<keyword evidence="7" id="KW-1185">Reference proteome</keyword>
<dbReference type="InterPro" id="IPR020103">
    <property type="entry name" value="PsdUridine_synth_cat_dom_sf"/>
</dbReference>
<comment type="caution">
    <text evidence="6">The sequence shown here is derived from an EMBL/GenBank/DDBJ whole genome shotgun (WGS) entry which is preliminary data.</text>
</comment>
<proteinExistence type="inferred from homology"/>
<dbReference type="InterPro" id="IPR001656">
    <property type="entry name" value="PsdUridine_synth_TruD"/>
</dbReference>
<dbReference type="EMBL" id="PIQH01000004">
    <property type="protein sequence ID" value="RUO80609.1"/>
    <property type="molecule type" value="Genomic_DNA"/>
</dbReference>
<feature type="domain" description="TRUD" evidence="5">
    <location>
        <begin position="152"/>
        <end position="298"/>
    </location>
</feature>
<dbReference type="InterPro" id="IPR043165">
    <property type="entry name" value="TruD_insert_sf"/>
</dbReference>
<dbReference type="EC" id="5.4.99.27" evidence="4"/>